<evidence type="ECO:0000256" key="1">
    <source>
        <dbReference type="SAM" id="MobiDB-lite"/>
    </source>
</evidence>
<dbReference type="OrthoDB" id="3645916at2759"/>
<gene>
    <name evidence="2" type="ORF">K504DRAFT_390795</name>
</gene>
<protein>
    <submittedName>
        <fullName evidence="2">Uncharacterized protein</fullName>
    </submittedName>
</protein>
<dbReference type="Proteomes" id="UP000799428">
    <property type="component" value="Unassembled WGS sequence"/>
</dbReference>
<evidence type="ECO:0000313" key="3">
    <source>
        <dbReference type="Proteomes" id="UP000799428"/>
    </source>
</evidence>
<feature type="compositionally biased region" description="Low complexity" evidence="1">
    <location>
        <begin position="398"/>
        <end position="408"/>
    </location>
</feature>
<organism evidence="2 3">
    <name type="scientific">Pleomassaria siparia CBS 279.74</name>
    <dbReference type="NCBI Taxonomy" id="1314801"/>
    <lineage>
        <taxon>Eukaryota</taxon>
        <taxon>Fungi</taxon>
        <taxon>Dikarya</taxon>
        <taxon>Ascomycota</taxon>
        <taxon>Pezizomycotina</taxon>
        <taxon>Dothideomycetes</taxon>
        <taxon>Pleosporomycetidae</taxon>
        <taxon>Pleosporales</taxon>
        <taxon>Pleomassariaceae</taxon>
        <taxon>Pleomassaria</taxon>
    </lineage>
</organism>
<dbReference type="EMBL" id="MU005783">
    <property type="protein sequence ID" value="KAF2704185.1"/>
    <property type="molecule type" value="Genomic_DNA"/>
</dbReference>
<feature type="compositionally biased region" description="Pro residues" evidence="1">
    <location>
        <begin position="409"/>
        <end position="423"/>
    </location>
</feature>
<feature type="region of interest" description="Disordered" evidence="1">
    <location>
        <begin position="83"/>
        <end position="157"/>
    </location>
</feature>
<evidence type="ECO:0000313" key="2">
    <source>
        <dbReference type="EMBL" id="KAF2704185.1"/>
    </source>
</evidence>
<feature type="compositionally biased region" description="Pro residues" evidence="1">
    <location>
        <begin position="342"/>
        <end position="397"/>
    </location>
</feature>
<feature type="compositionally biased region" description="Acidic residues" evidence="1">
    <location>
        <begin position="141"/>
        <end position="154"/>
    </location>
</feature>
<feature type="compositionally biased region" description="Basic and acidic residues" evidence="1">
    <location>
        <begin position="106"/>
        <end position="140"/>
    </location>
</feature>
<proteinExistence type="predicted"/>
<sequence>MSPTASDPSSDVDSLVTETANKLANVINDFKRQLDRRDGTWAHAHGTFEISMKTTNQSETYELVVVPDEDGVEYPITVYARRTKGKDNADSHPRIRDTTSSLHQPTRRDSDAELEKDIISRKKRKLSEGDDGSRKRQRPDTDEDEDEDEDEDDIMPLITKEDLDSLLSQLREDIQEDTSECVNHVQRLLRRFKDEWHEHVATIARQDPRPPPRDSVINGSTPTAGAFPSLGTDRNDQNATLPAIIHREAELVSSQIRWVEECRRVAADVHDKREETWRTSSAGFHDRVRQDRENFQNQILNEQNIQGRVLNQILNEVKAIGLYSQSMKWETPSHLTTHSPYSPTPTRPAFPTQPPPPPPVRGPTQAPPPPPARGPTQAPPPPPARGPTQAPPPPARGPIPARVAIPRGPTQPRPPLPPKGRGR</sequence>
<keyword evidence="3" id="KW-1185">Reference proteome</keyword>
<feature type="compositionally biased region" description="Basic and acidic residues" evidence="1">
    <location>
        <begin position="85"/>
        <end position="97"/>
    </location>
</feature>
<name>A0A6G1JVA4_9PLEO</name>
<accession>A0A6G1JVA4</accession>
<dbReference type="AlphaFoldDB" id="A0A6G1JVA4"/>
<reference evidence="2" key="1">
    <citation type="journal article" date="2020" name="Stud. Mycol.">
        <title>101 Dothideomycetes genomes: a test case for predicting lifestyles and emergence of pathogens.</title>
        <authorList>
            <person name="Haridas S."/>
            <person name="Albert R."/>
            <person name="Binder M."/>
            <person name="Bloem J."/>
            <person name="Labutti K."/>
            <person name="Salamov A."/>
            <person name="Andreopoulos B."/>
            <person name="Baker S."/>
            <person name="Barry K."/>
            <person name="Bills G."/>
            <person name="Bluhm B."/>
            <person name="Cannon C."/>
            <person name="Castanera R."/>
            <person name="Culley D."/>
            <person name="Daum C."/>
            <person name="Ezra D."/>
            <person name="Gonzalez J."/>
            <person name="Henrissat B."/>
            <person name="Kuo A."/>
            <person name="Liang C."/>
            <person name="Lipzen A."/>
            <person name="Lutzoni F."/>
            <person name="Magnuson J."/>
            <person name="Mondo S."/>
            <person name="Nolan M."/>
            <person name="Ohm R."/>
            <person name="Pangilinan J."/>
            <person name="Park H.-J."/>
            <person name="Ramirez L."/>
            <person name="Alfaro M."/>
            <person name="Sun H."/>
            <person name="Tritt A."/>
            <person name="Yoshinaga Y."/>
            <person name="Zwiers L.-H."/>
            <person name="Turgeon B."/>
            <person name="Goodwin S."/>
            <person name="Spatafora J."/>
            <person name="Crous P."/>
            <person name="Grigoriev I."/>
        </authorList>
    </citation>
    <scope>NUCLEOTIDE SEQUENCE</scope>
    <source>
        <strain evidence="2">CBS 279.74</strain>
    </source>
</reference>
<feature type="region of interest" description="Disordered" evidence="1">
    <location>
        <begin position="333"/>
        <end position="423"/>
    </location>
</feature>